<dbReference type="AlphaFoldDB" id="A0A8J3SV71"/>
<protein>
    <submittedName>
        <fullName evidence="2">Uncharacterized protein</fullName>
    </submittedName>
</protein>
<name>A0A8J3SV71_9ACTN</name>
<organism evidence="2 3">
    <name type="scientific">Planobispora takensis</name>
    <dbReference type="NCBI Taxonomy" id="1367882"/>
    <lineage>
        <taxon>Bacteria</taxon>
        <taxon>Bacillati</taxon>
        <taxon>Actinomycetota</taxon>
        <taxon>Actinomycetes</taxon>
        <taxon>Streptosporangiales</taxon>
        <taxon>Streptosporangiaceae</taxon>
        <taxon>Planobispora</taxon>
    </lineage>
</organism>
<reference evidence="2" key="1">
    <citation type="submission" date="2021-01" db="EMBL/GenBank/DDBJ databases">
        <title>Whole genome shotgun sequence of Planobispora takensis NBRC 109077.</title>
        <authorList>
            <person name="Komaki H."/>
            <person name="Tamura T."/>
        </authorList>
    </citation>
    <scope>NUCLEOTIDE SEQUENCE</scope>
    <source>
        <strain evidence="2">NBRC 109077</strain>
    </source>
</reference>
<proteinExistence type="predicted"/>
<gene>
    <name evidence="2" type="ORF">Pta02_31350</name>
</gene>
<sequence length="60" mass="6076">MQAERGGEAPDAAADDQYVHETPDAPAANVKSGGDPTVTESAQSAHGHSAIPVAPIPDRL</sequence>
<dbReference type="Proteomes" id="UP000634476">
    <property type="component" value="Unassembled WGS sequence"/>
</dbReference>
<accession>A0A8J3SV71</accession>
<comment type="caution">
    <text evidence="2">The sequence shown here is derived from an EMBL/GenBank/DDBJ whole genome shotgun (WGS) entry which is preliminary data.</text>
</comment>
<evidence type="ECO:0000313" key="2">
    <source>
        <dbReference type="EMBL" id="GII01127.1"/>
    </source>
</evidence>
<evidence type="ECO:0000256" key="1">
    <source>
        <dbReference type="SAM" id="MobiDB-lite"/>
    </source>
</evidence>
<feature type="region of interest" description="Disordered" evidence="1">
    <location>
        <begin position="1"/>
        <end position="60"/>
    </location>
</feature>
<evidence type="ECO:0000313" key="3">
    <source>
        <dbReference type="Proteomes" id="UP000634476"/>
    </source>
</evidence>
<keyword evidence="3" id="KW-1185">Reference proteome</keyword>
<dbReference type="EMBL" id="BOOK01000021">
    <property type="protein sequence ID" value="GII01127.1"/>
    <property type="molecule type" value="Genomic_DNA"/>
</dbReference>